<sequence>MNAIDPQLLLTWARVARAGNLRLAAMELHLTQPAVSHQLRRLQEWMGEPLYRRVSRGIEPTPTGILLLRTAERMEATLEEAQALRSHTQSLLRGSLTIVASHSNAEYLLPPAIVAFRARYPGVSVRLTSTNSRQARALREGADLIFIEDTVSGADLGGDWEQRILVETGIALLVPRDHPFAHASAPIPLTSIDPEMLVWREDGSGIREHALQALHQQGIYPDIRYELSGFAAVRNALRCGLGISLVSALAGAEALPDLRVVAVTPAISHTLSALYRKGLSQAAQAFLPLLHAPEPQAMA</sequence>
<dbReference type="Pfam" id="PF03466">
    <property type="entry name" value="LysR_substrate"/>
    <property type="match status" value="1"/>
</dbReference>
<evidence type="ECO:0000256" key="3">
    <source>
        <dbReference type="ARBA" id="ARBA00023125"/>
    </source>
</evidence>
<dbReference type="SUPFAM" id="SSF53850">
    <property type="entry name" value="Periplasmic binding protein-like II"/>
    <property type="match status" value="1"/>
</dbReference>
<gene>
    <name evidence="6" type="ORF">EC580_11365</name>
</gene>
<comment type="caution">
    <text evidence="6">The sequence shown here is derived from an EMBL/GenBank/DDBJ whole genome shotgun (WGS) entry which is preliminary data.</text>
</comment>
<name>A0A3M8QT34_9PROT</name>
<dbReference type="AlphaFoldDB" id="A0A3M8QT34"/>
<dbReference type="InterPro" id="IPR036388">
    <property type="entry name" value="WH-like_DNA-bd_sf"/>
</dbReference>
<protein>
    <submittedName>
        <fullName evidence="6">LysR family transcriptional regulator</fullName>
    </submittedName>
</protein>
<evidence type="ECO:0000256" key="4">
    <source>
        <dbReference type="ARBA" id="ARBA00023163"/>
    </source>
</evidence>
<dbReference type="Gene3D" id="1.10.10.10">
    <property type="entry name" value="Winged helix-like DNA-binding domain superfamily/Winged helix DNA-binding domain"/>
    <property type="match status" value="1"/>
</dbReference>
<dbReference type="InterPro" id="IPR000847">
    <property type="entry name" value="LysR_HTH_N"/>
</dbReference>
<dbReference type="InterPro" id="IPR036390">
    <property type="entry name" value="WH_DNA-bd_sf"/>
</dbReference>
<dbReference type="PANTHER" id="PTHR30126">
    <property type="entry name" value="HTH-TYPE TRANSCRIPTIONAL REGULATOR"/>
    <property type="match status" value="1"/>
</dbReference>
<keyword evidence="3" id="KW-0238">DNA-binding</keyword>
<reference evidence="6" key="1">
    <citation type="submission" date="2018-10" db="EMBL/GenBank/DDBJ databases">
        <title>Acidithiobacillus sulfuriphilus sp. nov.: an extremely acidophilic sulfur-oxidizing chemolithotroph isolated from a neutral pH environment.</title>
        <authorList>
            <person name="Falagan C."/>
            <person name="Moya-Beltran A."/>
            <person name="Quatrini R."/>
            <person name="Johnson D.B."/>
        </authorList>
    </citation>
    <scope>NUCLEOTIDE SEQUENCE [LARGE SCALE GENOMIC DNA]</scope>
    <source>
        <strain evidence="6">CJ-2</strain>
    </source>
</reference>
<comment type="similarity">
    <text evidence="1">Belongs to the LysR transcriptional regulatory family.</text>
</comment>
<dbReference type="GO" id="GO:0003700">
    <property type="term" value="F:DNA-binding transcription factor activity"/>
    <property type="evidence" value="ECO:0007669"/>
    <property type="project" value="InterPro"/>
</dbReference>
<dbReference type="PRINTS" id="PR00039">
    <property type="entry name" value="HTHLYSR"/>
</dbReference>
<evidence type="ECO:0000256" key="2">
    <source>
        <dbReference type="ARBA" id="ARBA00023015"/>
    </source>
</evidence>
<dbReference type="Pfam" id="PF00126">
    <property type="entry name" value="HTH_1"/>
    <property type="match status" value="1"/>
</dbReference>
<dbReference type="PANTHER" id="PTHR30126:SF39">
    <property type="entry name" value="HTH-TYPE TRANSCRIPTIONAL REGULATOR CYSL"/>
    <property type="match status" value="1"/>
</dbReference>
<dbReference type="RefSeq" id="WP_123105135.1">
    <property type="nucleotide sequence ID" value="NZ_CP127527.1"/>
</dbReference>
<accession>A0A3M8QT34</accession>
<dbReference type="SUPFAM" id="SSF46785">
    <property type="entry name" value="Winged helix' DNA-binding domain"/>
    <property type="match status" value="1"/>
</dbReference>
<dbReference type="Gene3D" id="3.40.190.290">
    <property type="match status" value="1"/>
</dbReference>
<dbReference type="PROSITE" id="PS50931">
    <property type="entry name" value="HTH_LYSR"/>
    <property type="match status" value="1"/>
</dbReference>
<dbReference type="InterPro" id="IPR005119">
    <property type="entry name" value="LysR_subst-bd"/>
</dbReference>
<dbReference type="EMBL" id="RIZI01000186">
    <property type="protein sequence ID" value="RNF59386.1"/>
    <property type="molecule type" value="Genomic_DNA"/>
</dbReference>
<keyword evidence="4" id="KW-0804">Transcription</keyword>
<keyword evidence="2" id="KW-0805">Transcription regulation</keyword>
<evidence type="ECO:0000259" key="5">
    <source>
        <dbReference type="PROSITE" id="PS50931"/>
    </source>
</evidence>
<dbReference type="OrthoDB" id="5289754at2"/>
<evidence type="ECO:0000313" key="6">
    <source>
        <dbReference type="EMBL" id="RNF59386.1"/>
    </source>
</evidence>
<dbReference type="GO" id="GO:0000976">
    <property type="term" value="F:transcription cis-regulatory region binding"/>
    <property type="evidence" value="ECO:0007669"/>
    <property type="project" value="TreeGrafter"/>
</dbReference>
<organism evidence="6">
    <name type="scientific">Acidithiobacillus sulfuriphilus</name>
    <dbReference type="NCBI Taxonomy" id="1867749"/>
    <lineage>
        <taxon>Bacteria</taxon>
        <taxon>Pseudomonadati</taxon>
        <taxon>Pseudomonadota</taxon>
        <taxon>Acidithiobacillia</taxon>
        <taxon>Acidithiobacillales</taxon>
        <taxon>Acidithiobacillaceae</taxon>
        <taxon>Acidithiobacillus</taxon>
    </lineage>
</organism>
<feature type="domain" description="HTH lysR-type" evidence="5">
    <location>
        <begin position="4"/>
        <end position="61"/>
    </location>
</feature>
<proteinExistence type="inferred from homology"/>
<evidence type="ECO:0000256" key="1">
    <source>
        <dbReference type="ARBA" id="ARBA00009437"/>
    </source>
</evidence>